<reference evidence="1 2" key="1">
    <citation type="submission" date="2017-09" db="EMBL/GenBank/DDBJ databases">
        <title>Depth-based differentiation of microbial function through sediment-hosted aquifers and enrichment of novel symbionts in the deep terrestrial subsurface.</title>
        <authorList>
            <person name="Probst A.J."/>
            <person name="Ladd B."/>
            <person name="Jarett J.K."/>
            <person name="Geller-Mcgrath D.E."/>
            <person name="Sieber C.M."/>
            <person name="Emerson J.B."/>
            <person name="Anantharaman K."/>
            <person name="Thomas B.C."/>
            <person name="Malmstrom R."/>
            <person name="Stieglmeier M."/>
            <person name="Klingl A."/>
            <person name="Woyke T."/>
            <person name="Ryan C.M."/>
            <person name="Banfield J.F."/>
        </authorList>
    </citation>
    <scope>NUCLEOTIDE SEQUENCE [LARGE SCALE GENOMIC DNA]</scope>
    <source>
        <strain evidence="1">CG10_big_fil_rev_8_21_14_0_10_42_12</strain>
    </source>
</reference>
<dbReference type="EMBL" id="PCXL01000011">
    <property type="protein sequence ID" value="PIR38324.1"/>
    <property type="molecule type" value="Genomic_DNA"/>
</dbReference>
<sequence>MNRPVPPPVFRQEVGDIGDLIALLQHIRSRHGRKVRAWLDPKICGVLCVLTGFEVQGAKDAVCAPDQPPLLLLDDAKGSLCAPSSFRDAKADDPKLQEWVLSAIVGRAFKLRH</sequence>
<dbReference type="Proteomes" id="UP000231333">
    <property type="component" value="Unassembled WGS sequence"/>
</dbReference>
<gene>
    <name evidence="1" type="ORF">COV34_01820</name>
</gene>
<evidence type="ECO:0000313" key="1">
    <source>
        <dbReference type="EMBL" id="PIR38324.1"/>
    </source>
</evidence>
<accession>A0A2H0QWX7</accession>
<dbReference type="AlphaFoldDB" id="A0A2H0QWX7"/>
<evidence type="ECO:0000313" key="2">
    <source>
        <dbReference type="Proteomes" id="UP000231333"/>
    </source>
</evidence>
<proteinExistence type="predicted"/>
<name>A0A2H0QWX7_9BACT</name>
<protein>
    <submittedName>
        <fullName evidence="1">Uncharacterized protein</fullName>
    </submittedName>
</protein>
<organism evidence="1 2">
    <name type="scientific">Candidatus Zambryskibacteria bacterium CG10_big_fil_rev_8_21_14_0_10_42_12</name>
    <dbReference type="NCBI Taxonomy" id="1975115"/>
    <lineage>
        <taxon>Bacteria</taxon>
        <taxon>Candidatus Zambryskiibacteriota</taxon>
    </lineage>
</organism>
<comment type="caution">
    <text evidence="1">The sequence shown here is derived from an EMBL/GenBank/DDBJ whole genome shotgun (WGS) entry which is preliminary data.</text>
</comment>